<keyword evidence="3" id="KW-1185">Reference proteome</keyword>
<evidence type="ECO:0000256" key="1">
    <source>
        <dbReference type="SAM" id="MobiDB-lite"/>
    </source>
</evidence>
<feature type="compositionally biased region" description="Polar residues" evidence="1">
    <location>
        <begin position="444"/>
        <end position="459"/>
    </location>
</feature>
<dbReference type="EMBL" id="LJSK01000042">
    <property type="protein sequence ID" value="KPI88734.1"/>
    <property type="molecule type" value="Genomic_DNA"/>
</dbReference>
<feature type="region of interest" description="Disordered" evidence="1">
    <location>
        <begin position="1"/>
        <end position="98"/>
    </location>
</feature>
<dbReference type="Proteomes" id="UP000038009">
    <property type="component" value="Unassembled WGS sequence"/>
</dbReference>
<feature type="compositionally biased region" description="Low complexity" evidence="1">
    <location>
        <begin position="247"/>
        <end position="266"/>
    </location>
</feature>
<feature type="compositionally biased region" description="Polar residues" evidence="1">
    <location>
        <begin position="24"/>
        <end position="35"/>
    </location>
</feature>
<feature type="compositionally biased region" description="Acidic residues" evidence="1">
    <location>
        <begin position="363"/>
        <end position="373"/>
    </location>
</feature>
<dbReference type="AlphaFoldDB" id="A0A0N1I6G4"/>
<feature type="region of interest" description="Disordered" evidence="1">
    <location>
        <begin position="321"/>
        <end position="460"/>
    </location>
</feature>
<evidence type="ECO:0000313" key="3">
    <source>
        <dbReference type="Proteomes" id="UP000038009"/>
    </source>
</evidence>
<reference evidence="2 3" key="1">
    <citation type="journal article" date="2015" name="PLoS Pathog.">
        <title>Leptomonas seymouri: Adaptations to the Dixenous Life Cycle Analyzed by Genome Sequencing, Transcriptome Profiling and Co-infection with Leishmania donovani.</title>
        <authorList>
            <person name="Kraeva N."/>
            <person name="Butenko A."/>
            <person name="Hlavacova J."/>
            <person name="Kostygov A."/>
            <person name="Myskova J."/>
            <person name="Grybchuk D."/>
            <person name="Lestinova T."/>
            <person name="Votypka J."/>
            <person name="Volf P."/>
            <person name="Opperdoes F."/>
            <person name="Flegontov P."/>
            <person name="Lukes J."/>
            <person name="Yurchenko V."/>
        </authorList>
    </citation>
    <scope>NUCLEOTIDE SEQUENCE [LARGE SCALE GENOMIC DNA]</scope>
    <source>
        <strain evidence="2 3">ATCC 30220</strain>
    </source>
</reference>
<feature type="compositionally biased region" description="Polar residues" evidence="1">
    <location>
        <begin position="149"/>
        <end position="170"/>
    </location>
</feature>
<feature type="compositionally biased region" description="Low complexity" evidence="1">
    <location>
        <begin position="432"/>
        <end position="443"/>
    </location>
</feature>
<gene>
    <name evidence="2" type="ORF">ABL78_2194</name>
</gene>
<feature type="compositionally biased region" description="Basic and acidic residues" evidence="1">
    <location>
        <begin position="387"/>
        <end position="401"/>
    </location>
</feature>
<name>A0A0N1I6G4_LEPSE</name>
<feature type="region of interest" description="Disordered" evidence="1">
    <location>
        <begin position="128"/>
        <end position="179"/>
    </location>
</feature>
<comment type="caution">
    <text evidence="2">The sequence shown here is derived from an EMBL/GenBank/DDBJ whole genome shotgun (WGS) entry which is preliminary data.</text>
</comment>
<feature type="compositionally biased region" description="Low complexity" evidence="1">
    <location>
        <begin position="199"/>
        <end position="212"/>
    </location>
</feature>
<feature type="region of interest" description="Disordered" evidence="1">
    <location>
        <begin position="193"/>
        <end position="279"/>
    </location>
</feature>
<evidence type="ECO:0000313" key="2">
    <source>
        <dbReference type="EMBL" id="KPI88734.1"/>
    </source>
</evidence>
<sequence>MSFLRPTESSLRRAQTIPEERPRQTVSVSPSTCTTGAARPPHNHPVVHDAPVPDYSHVPSRVDSGLHSRVQTSSLMRRRGKDGVQTDPSAHSPSLREFTTKCDHVVQRAQTLLDRTREQELQVAKALEERLSQSPARRADTPSPPLSQGDGSAPQQTPTRWFGGFSSSSKVSPTVPAAPYTTPVNTAHAAEEGFVGGTPAPAQRPSSPSPSRLGLGEWLGLRAPSPSLPALPAPPPTPAAPSRGFSAAGPATAVATSPTTTTGSAKKTNELGSPSSPSLLQRIRRTLQRMPEGSVDASPVPLSPDVVAQSIEAIQNASNYKNSNAGRLVPASPRKSVKFVSPDKLESVTPTKMVVFPESDSSCSEEEEEEEEEAARASVRQPPPKKTRVEKSRSATPKRDSVGVPPAPPPSAVKSPAKKHGDVAHDDDDDCSTSSRRSSLSLSPRASGNRSESRGTGSSRAYMMHHDELKAYVMQHTVRQSLTCLSKSEMKRFLKEEGSPLATQHHVLKKQLLAEIRALLRKQAEA</sequence>
<accession>A0A0N1I6G4</accession>
<protein>
    <submittedName>
        <fullName evidence="2">Uncharacterized protein</fullName>
    </submittedName>
</protein>
<dbReference type="OMA" id="EMTPQRT"/>
<organism evidence="2 3">
    <name type="scientific">Leptomonas seymouri</name>
    <dbReference type="NCBI Taxonomy" id="5684"/>
    <lineage>
        <taxon>Eukaryota</taxon>
        <taxon>Discoba</taxon>
        <taxon>Euglenozoa</taxon>
        <taxon>Kinetoplastea</taxon>
        <taxon>Metakinetoplastina</taxon>
        <taxon>Trypanosomatida</taxon>
        <taxon>Trypanosomatidae</taxon>
        <taxon>Leishmaniinae</taxon>
        <taxon>Leptomonas</taxon>
    </lineage>
</organism>
<feature type="compositionally biased region" description="Pro residues" evidence="1">
    <location>
        <begin position="226"/>
        <end position="239"/>
    </location>
</feature>
<proteinExistence type="predicted"/>
<feature type="compositionally biased region" description="Polar residues" evidence="1">
    <location>
        <begin position="270"/>
        <end position="279"/>
    </location>
</feature>
<dbReference type="OrthoDB" id="267353at2759"/>
<dbReference type="VEuPathDB" id="TriTrypDB:Lsey_0042_0410"/>